<sequence>MMRSRLEHACLFTLALKVLKLYVVAENTVAGRVFHILAVRIRNVDKNVSCVSMEYQPHKDATARGVSLLCGRTRKEEQDCIVPGHTHRSISGKKPINRQHCVGAGDYVVCVC</sequence>
<proteinExistence type="predicted"/>
<dbReference type="AlphaFoldDB" id="A0A8S4R0F6"/>
<keyword evidence="1" id="KW-0732">Signal</keyword>
<feature type="chain" id="PRO_5035818263" evidence="1">
    <location>
        <begin position="26"/>
        <end position="112"/>
    </location>
</feature>
<dbReference type="EMBL" id="CAKXAJ010024692">
    <property type="protein sequence ID" value="CAH2229167.1"/>
    <property type="molecule type" value="Genomic_DNA"/>
</dbReference>
<accession>A0A8S4R0F6</accession>
<protein>
    <submittedName>
        <fullName evidence="2">Jg3000 protein</fullName>
    </submittedName>
</protein>
<comment type="caution">
    <text evidence="2">The sequence shown here is derived from an EMBL/GenBank/DDBJ whole genome shotgun (WGS) entry which is preliminary data.</text>
</comment>
<gene>
    <name evidence="2" type="primary">jg3000</name>
    <name evidence="2" type="ORF">PAEG_LOCUS8653</name>
</gene>
<organism evidence="2 3">
    <name type="scientific">Pararge aegeria aegeria</name>
    <dbReference type="NCBI Taxonomy" id="348720"/>
    <lineage>
        <taxon>Eukaryota</taxon>
        <taxon>Metazoa</taxon>
        <taxon>Ecdysozoa</taxon>
        <taxon>Arthropoda</taxon>
        <taxon>Hexapoda</taxon>
        <taxon>Insecta</taxon>
        <taxon>Pterygota</taxon>
        <taxon>Neoptera</taxon>
        <taxon>Endopterygota</taxon>
        <taxon>Lepidoptera</taxon>
        <taxon>Glossata</taxon>
        <taxon>Ditrysia</taxon>
        <taxon>Papilionoidea</taxon>
        <taxon>Nymphalidae</taxon>
        <taxon>Satyrinae</taxon>
        <taxon>Satyrini</taxon>
        <taxon>Parargina</taxon>
        <taxon>Pararge</taxon>
    </lineage>
</organism>
<feature type="signal peptide" evidence="1">
    <location>
        <begin position="1"/>
        <end position="25"/>
    </location>
</feature>
<reference evidence="2" key="1">
    <citation type="submission" date="2022-03" db="EMBL/GenBank/DDBJ databases">
        <authorList>
            <person name="Lindestad O."/>
        </authorList>
    </citation>
    <scope>NUCLEOTIDE SEQUENCE</scope>
</reference>
<evidence type="ECO:0000256" key="1">
    <source>
        <dbReference type="SAM" id="SignalP"/>
    </source>
</evidence>
<dbReference type="Proteomes" id="UP000838756">
    <property type="component" value="Unassembled WGS sequence"/>
</dbReference>
<evidence type="ECO:0000313" key="3">
    <source>
        <dbReference type="Proteomes" id="UP000838756"/>
    </source>
</evidence>
<keyword evidence="3" id="KW-1185">Reference proteome</keyword>
<evidence type="ECO:0000313" key="2">
    <source>
        <dbReference type="EMBL" id="CAH2229167.1"/>
    </source>
</evidence>
<name>A0A8S4R0F6_9NEOP</name>